<reference evidence="1" key="1">
    <citation type="submission" date="2016-07" db="EMBL/GenBank/DDBJ databases">
        <authorList>
            <person name="Bretaudeau A."/>
        </authorList>
    </citation>
    <scope>NUCLEOTIDE SEQUENCE</scope>
    <source>
        <strain evidence="1">Rice</strain>
        <tissue evidence="1">Whole body</tissue>
    </source>
</reference>
<protein>
    <submittedName>
        <fullName evidence="1">SFRICE_012384</fullName>
    </submittedName>
</protein>
<dbReference type="AlphaFoldDB" id="A0A2H1VWC1"/>
<proteinExistence type="predicted"/>
<accession>A0A2H1VWC1</accession>
<organism evidence="1">
    <name type="scientific">Spodoptera frugiperda</name>
    <name type="common">Fall armyworm</name>
    <dbReference type="NCBI Taxonomy" id="7108"/>
    <lineage>
        <taxon>Eukaryota</taxon>
        <taxon>Metazoa</taxon>
        <taxon>Ecdysozoa</taxon>
        <taxon>Arthropoda</taxon>
        <taxon>Hexapoda</taxon>
        <taxon>Insecta</taxon>
        <taxon>Pterygota</taxon>
        <taxon>Neoptera</taxon>
        <taxon>Endopterygota</taxon>
        <taxon>Lepidoptera</taxon>
        <taxon>Glossata</taxon>
        <taxon>Ditrysia</taxon>
        <taxon>Noctuoidea</taxon>
        <taxon>Noctuidae</taxon>
        <taxon>Amphipyrinae</taxon>
        <taxon>Spodoptera</taxon>
    </lineage>
</organism>
<evidence type="ECO:0000313" key="1">
    <source>
        <dbReference type="EMBL" id="SOQ45137.1"/>
    </source>
</evidence>
<gene>
    <name evidence="1" type="ORF">SFRICE_012384</name>
</gene>
<dbReference type="EMBL" id="ODYU01004843">
    <property type="protein sequence ID" value="SOQ45137.1"/>
    <property type="molecule type" value="Genomic_DNA"/>
</dbReference>
<name>A0A2H1VWC1_SPOFR</name>
<sequence>MGNRGLGRGVIEPPVDLTYTTKQNASVISRRFSDPKQQFVDHTKSRSVQESNPLHVTRQSVAQPPHKLCSHFFTFISLCYKGHQIIVESGIGKIGKGGNWASGNLNHITWYHSGRADPFVPKHSSPTLNPVNEQTDELMVCNRRYPWTPETPEVL</sequence>